<name>A0ACC4CNX9_POPAL</name>
<keyword evidence="2" id="KW-1185">Reference proteome</keyword>
<dbReference type="EMBL" id="RCHU02000003">
    <property type="protein sequence ID" value="KAL3599259.1"/>
    <property type="molecule type" value="Genomic_DNA"/>
</dbReference>
<organism evidence="1 2">
    <name type="scientific">Populus alba</name>
    <name type="common">White poplar</name>
    <dbReference type="NCBI Taxonomy" id="43335"/>
    <lineage>
        <taxon>Eukaryota</taxon>
        <taxon>Viridiplantae</taxon>
        <taxon>Streptophyta</taxon>
        <taxon>Embryophyta</taxon>
        <taxon>Tracheophyta</taxon>
        <taxon>Spermatophyta</taxon>
        <taxon>Magnoliopsida</taxon>
        <taxon>eudicotyledons</taxon>
        <taxon>Gunneridae</taxon>
        <taxon>Pentapetalae</taxon>
        <taxon>rosids</taxon>
        <taxon>fabids</taxon>
        <taxon>Malpighiales</taxon>
        <taxon>Salicaceae</taxon>
        <taxon>Saliceae</taxon>
        <taxon>Populus</taxon>
    </lineage>
</organism>
<comment type="caution">
    <text evidence="1">The sequence shown here is derived from an EMBL/GenBank/DDBJ whole genome shotgun (WGS) entry which is preliminary data.</text>
</comment>
<evidence type="ECO:0000313" key="2">
    <source>
        <dbReference type="Proteomes" id="UP000309997"/>
    </source>
</evidence>
<sequence>MSSQHWSCCSCQNLPCSFACQRSQSTARGTLPRSSSKSNNPASAIPTSGGSVNGGRGFIMMAFLGLKAGILRDLHLDMKIHSGGRIVRLLCYFHAKRSEH</sequence>
<gene>
    <name evidence="1" type="ORF">D5086_007177</name>
</gene>
<evidence type="ECO:0000313" key="1">
    <source>
        <dbReference type="EMBL" id="KAL3599259.1"/>
    </source>
</evidence>
<proteinExistence type="predicted"/>
<accession>A0ACC4CNX9</accession>
<protein>
    <submittedName>
        <fullName evidence="1">Uncharacterized protein</fullName>
    </submittedName>
</protein>
<dbReference type="Proteomes" id="UP000309997">
    <property type="component" value="Unassembled WGS sequence"/>
</dbReference>
<reference evidence="1 2" key="1">
    <citation type="journal article" date="2024" name="Plant Biotechnol. J.">
        <title>Genome and CRISPR/Cas9 system of a widespread forest tree (Populus alba) in the world.</title>
        <authorList>
            <person name="Liu Y.J."/>
            <person name="Jiang P.F."/>
            <person name="Han X.M."/>
            <person name="Li X.Y."/>
            <person name="Wang H.M."/>
            <person name="Wang Y.J."/>
            <person name="Wang X.X."/>
            <person name="Zeng Q.Y."/>
        </authorList>
    </citation>
    <scope>NUCLEOTIDE SEQUENCE [LARGE SCALE GENOMIC DNA]</scope>
    <source>
        <strain evidence="2">cv. PAL-ZL1</strain>
    </source>
</reference>